<evidence type="ECO:0000256" key="7">
    <source>
        <dbReference type="ARBA" id="ARBA00022857"/>
    </source>
</evidence>
<keyword evidence="5 14" id="KW-0812">Transmembrane</keyword>
<feature type="transmembrane region" description="Helical" evidence="14">
    <location>
        <begin position="478"/>
        <end position="503"/>
    </location>
</feature>
<dbReference type="Gene3D" id="3.40.50.720">
    <property type="entry name" value="NAD(P)-binding Rossmann-like Domain"/>
    <property type="match status" value="1"/>
</dbReference>
<dbReference type="Proteomes" id="UP000054805">
    <property type="component" value="Unassembled WGS sequence"/>
</dbReference>
<evidence type="ECO:0000256" key="6">
    <source>
        <dbReference type="ARBA" id="ARBA00022781"/>
    </source>
</evidence>
<dbReference type="EMBL" id="JYDS01000112">
    <property type="protein sequence ID" value="KRZ24894.1"/>
    <property type="molecule type" value="Genomic_DNA"/>
</dbReference>
<feature type="transmembrane region" description="Helical" evidence="14">
    <location>
        <begin position="353"/>
        <end position="375"/>
    </location>
</feature>
<dbReference type="SUPFAM" id="SSF51735">
    <property type="entry name" value="NAD(P)-binding Rossmann-fold domains"/>
    <property type="match status" value="1"/>
</dbReference>
<keyword evidence="7" id="KW-0521">NADP</keyword>
<evidence type="ECO:0000313" key="18">
    <source>
        <dbReference type="EMBL" id="KRZ41234.1"/>
    </source>
</evidence>
<keyword evidence="6" id="KW-0375">Hydrogen ion transport</keyword>
<dbReference type="GO" id="GO:0033177">
    <property type="term" value="C:proton-transporting two-sector ATPase complex, proton-transporting domain"/>
    <property type="evidence" value="ECO:0007669"/>
    <property type="project" value="InterPro"/>
</dbReference>
<dbReference type="InterPro" id="IPR002347">
    <property type="entry name" value="SDR_fam"/>
</dbReference>
<dbReference type="EMBL" id="JYDV01000021">
    <property type="protein sequence ID" value="KRZ41234.1"/>
    <property type="molecule type" value="Genomic_DNA"/>
</dbReference>
<evidence type="ECO:0000256" key="10">
    <source>
        <dbReference type="ARBA" id="ARBA00023065"/>
    </source>
</evidence>
<dbReference type="PANTHER" id="PTHR43963:SF4">
    <property type="entry name" value="CARBONYL REDUCTASE (NADPH)"/>
    <property type="match status" value="1"/>
</dbReference>
<dbReference type="CDD" id="cd18178">
    <property type="entry name" value="ATP-synt_Vo_c_ATP6F_rpt2"/>
    <property type="match status" value="1"/>
</dbReference>
<proteinExistence type="inferred from homology"/>
<feature type="transmembrane region" description="Helical" evidence="14">
    <location>
        <begin position="443"/>
        <end position="471"/>
    </location>
</feature>
<evidence type="ECO:0000256" key="14">
    <source>
        <dbReference type="SAM" id="Phobius"/>
    </source>
</evidence>
<evidence type="ECO:0000256" key="9">
    <source>
        <dbReference type="ARBA" id="ARBA00023002"/>
    </source>
</evidence>
<evidence type="ECO:0000256" key="3">
    <source>
        <dbReference type="ARBA" id="ARBA00007296"/>
    </source>
</evidence>
<dbReference type="FunFam" id="1.20.120.610:FF:000002">
    <property type="entry name" value="V-type proton ATPase proteolipid subunit"/>
    <property type="match status" value="1"/>
</dbReference>
<comment type="similarity">
    <text evidence="3">Belongs to the V-ATPase proteolipid subunit family.</text>
</comment>
<dbReference type="Pfam" id="PF00106">
    <property type="entry name" value="adh_short"/>
    <property type="match status" value="2"/>
</dbReference>
<evidence type="ECO:0000313" key="17">
    <source>
        <dbReference type="EMBL" id="KRZ24894.1"/>
    </source>
</evidence>
<reference evidence="19 20" key="1">
    <citation type="submission" date="2015-01" db="EMBL/GenBank/DDBJ databases">
        <title>Evolution of Trichinella species and genotypes.</title>
        <authorList>
            <person name="Korhonen P.K."/>
            <person name="Edoardo P."/>
            <person name="Giuseppe L.R."/>
            <person name="Gasser R.B."/>
        </authorList>
    </citation>
    <scope>NUCLEOTIDE SEQUENCE [LARGE SCALE GENOMIC DNA]</scope>
    <source>
        <strain evidence="16">ISS13</strain>
        <strain evidence="18">ISS176</strain>
        <strain evidence="17">ISS588</strain>
    </source>
</reference>
<dbReference type="InterPro" id="IPR045313">
    <property type="entry name" value="CBR1-like"/>
</dbReference>
<dbReference type="Proteomes" id="UP000054826">
    <property type="component" value="Unassembled WGS sequence"/>
</dbReference>
<dbReference type="Proteomes" id="UP000054632">
    <property type="component" value="Unassembled WGS sequence"/>
</dbReference>
<evidence type="ECO:0000313" key="19">
    <source>
        <dbReference type="Proteomes" id="UP000054632"/>
    </source>
</evidence>
<feature type="domain" description="V-ATPase proteolipid subunit C-like" evidence="15">
    <location>
        <begin position="444"/>
        <end position="503"/>
    </location>
</feature>
<feature type="domain" description="V-ATPase proteolipid subunit C-like" evidence="15">
    <location>
        <begin position="357"/>
        <end position="416"/>
    </location>
</feature>
<keyword evidence="10" id="KW-0406">Ion transport</keyword>
<evidence type="ECO:0000256" key="8">
    <source>
        <dbReference type="ARBA" id="ARBA00022989"/>
    </source>
</evidence>
<dbReference type="CDD" id="cd18177">
    <property type="entry name" value="ATP-synt_Vo_c_ATP6F_rpt1"/>
    <property type="match status" value="1"/>
</dbReference>
<keyword evidence="20" id="KW-1185">Reference proteome</keyword>
<evidence type="ECO:0000313" key="16">
    <source>
        <dbReference type="EMBL" id="KRY77115.1"/>
    </source>
</evidence>
<evidence type="ECO:0000256" key="5">
    <source>
        <dbReference type="ARBA" id="ARBA00022692"/>
    </source>
</evidence>
<keyword evidence="8 14" id="KW-1133">Transmembrane helix</keyword>
<dbReference type="GO" id="GO:0004090">
    <property type="term" value="F:carbonyl reductase (NADPH) activity"/>
    <property type="evidence" value="ECO:0007669"/>
    <property type="project" value="UniProtKB-EC"/>
</dbReference>
<comment type="caution">
    <text evidence="17">The sequence shown here is derived from an EMBL/GenBank/DDBJ whole genome shotgun (WGS) entry which is preliminary data.</text>
</comment>
<dbReference type="PANTHER" id="PTHR43963">
    <property type="entry name" value="CARBONYL REDUCTASE 1-RELATED"/>
    <property type="match status" value="1"/>
</dbReference>
<dbReference type="InterPro" id="IPR002379">
    <property type="entry name" value="ATPase_proteolipid_c-like_dom"/>
</dbReference>
<dbReference type="EC" id="1.1.1.184" evidence="12"/>
<dbReference type="Gene3D" id="1.20.120.610">
    <property type="entry name" value="lithium bound rotor ring of v- atpase"/>
    <property type="match status" value="1"/>
</dbReference>
<feature type="transmembrane region" description="Helical" evidence="14">
    <location>
        <begin position="396"/>
        <end position="416"/>
    </location>
</feature>
<accession>A0A0V1IQ10</accession>
<keyword evidence="11 14" id="KW-0472">Membrane</keyword>
<dbReference type="InterPro" id="IPR020904">
    <property type="entry name" value="Sc_DH/Rdtase_CS"/>
</dbReference>
<comment type="subcellular location">
    <subcellularLocation>
        <location evidence="1">Membrane</location>
        <topology evidence="1">Multi-pass membrane protein</topology>
    </subcellularLocation>
</comment>
<protein>
    <recommendedName>
        <fullName evidence="13">V-type proton ATPase 21 kDa proteolipid subunit c''</fullName>
        <ecNumber evidence="12">1.1.1.184</ecNumber>
    </recommendedName>
</protein>
<keyword evidence="4" id="KW-0813">Transport</keyword>
<evidence type="ECO:0000256" key="12">
    <source>
        <dbReference type="ARBA" id="ARBA00026118"/>
    </source>
</evidence>
<name>A0A0V1IQ10_TRIPS</name>
<dbReference type="InterPro" id="IPR036291">
    <property type="entry name" value="NAD(P)-bd_dom_sf"/>
</dbReference>
<dbReference type="SUPFAM" id="SSF81333">
    <property type="entry name" value="F1F0 ATP synthase subunit C"/>
    <property type="match status" value="2"/>
</dbReference>
<keyword evidence="9" id="KW-0560">Oxidoreductase</keyword>
<gene>
    <name evidence="17" type="primary">RNF113A</name>
    <name evidence="16" type="ORF">T4A_2448</name>
    <name evidence="17" type="ORF">T4B_3004</name>
    <name evidence="18" type="ORF">T4C_12273</name>
</gene>
<dbReference type="InterPro" id="IPR035921">
    <property type="entry name" value="F/V-ATP_Csub_sf"/>
</dbReference>
<dbReference type="PROSITE" id="PS00061">
    <property type="entry name" value="ADH_SHORT"/>
    <property type="match status" value="1"/>
</dbReference>
<dbReference type="GO" id="GO:0015078">
    <property type="term" value="F:proton transmembrane transporter activity"/>
    <property type="evidence" value="ECO:0007669"/>
    <property type="project" value="InterPro"/>
</dbReference>
<evidence type="ECO:0000259" key="15">
    <source>
        <dbReference type="Pfam" id="PF00137"/>
    </source>
</evidence>
<dbReference type="CDD" id="cd05324">
    <property type="entry name" value="carb_red_PTCR-like_SDR_c"/>
    <property type="match status" value="1"/>
</dbReference>
<evidence type="ECO:0000256" key="2">
    <source>
        <dbReference type="ARBA" id="ARBA00006484"/>
    </source>
</evidence>
<comment type="similarity">
    <text evidence="2">Belongs to the short-chain dehydrogenases/reductases (SDR) family.</text>
</comment>
<feature type="transmembrane region" description="Helical" evidence="14">
    <location>
        <begin position="300"/>
        <end position="333"/>
    </location>
</feature>
<evidence type="ECO:0000313" key="20">
    <source>
        <dbReference type="Proteomes" id="UP000054805"/>
    </source>
</evidence>
<organism evidence="17 20">
    <name type="scientific">Trichinella pseudospiralis</name>
    <name type="common">Parasitic roundworm</name>
    <dbReference type="NCBI Taxonomy" id="6337"/>
    <lineage>
        <taxon>Eukaryota</taxon>
        <taxon>Metazoa</taxon>
        <taxon>Ecdysozoa</taxon>
        <taxon>Nematoda</taxon>
        <taxon>Enoplea</taxon>
        <taxon>Dorylaimia</taxon>
        <taxon>Trichinellida</taxon>
        <taxon>Trichinellidae</taxon>
        <taxon>Trichinella</taxon>
    </lineage>
</organism>
<dbReference type="PRINTS" id="PR00080">
    <property type="entry name" value="SDRFAMILY"/>
</dbReference>
<sequence>MENKIALVTGANKGIGYAITKGLCKLFAGTVYLTARNEELGKAAVARIIAEVAKPACKELRFCQLDISDKDSVIRAKEYLMKEHGRIDILINNAAIAFKINSTVPFGEQAFETMKVNYWGTKQVCEQFFSLLSPHARVVIVASQLGFLKKISNEDLKKRLESDDLKMEDLNSIINHFVESAKNNVHADFGYPNSAYAMSKIAVIAMTKILQREVDKDSREDIVVNACCPGYVDTDMSSHKGTLTPDEGAETPLYLALAVENSISGGGMYYLKKQVDWRTGEFLKAVFFNLKQKMKRMLHVIHYIVMGRVVATASTVGGLATAGITILSLYYLLTGKGHRVDFGWFLSNTSPQLWSSLGIAFAISLSVLGAAWGIFLTGASIVGGGIKAPRIRTKNLVSIIFCEAVAIYGIIMAIVIGSKQQPFDPENASFRVLSTNLAAGYEMFGAGLTVGFANLFCGICVGIVGSGAALADAQNPSLFVKILIIEIFASAIGLFGVICGILITNSAKMGNDI</sequence>
<dbReference type="EMBL" id="JYDR01000008">
    <property type="protein sequence ID" value="KRY77115.1"/>
    <property type="molecule type" value="Genomic_DNA"/>
</dbReference>
<evidence type="ECO:0000256" key="11">
    <source>
        <dbReference type="ARBA" id="ARBA00023136"/>
    </source>
</evidence>
<evidence type="ECO:0000256" key="13">
    <source>
        <dbReference type="ARBA" id="ARBA00071448"/>
    </source>
</evidence>
<dbReference type="Pfam" id="PF00137">
    <property type="entry name" value="ATP-synt_C"/>
    <property type="match status" value="2"/>
</dbReference>
<evidence type="ECO:0000256" key="4">
    <source>
        <dbReference type="ARBA" id="ARBA00022448"/>
    </source>
</evidence>
<evidence type="ECO:0000256" key="1">
    <source>
        <dbReference type="ARBA" id="ARBA00004141"/>
    </source>
</evidence>
<dbReference type="PRINTS" id="PR00081">
    <property type="entry name" value="GDHRDH"/>
</dbReference>
<dbReference type="AlphaFoldDB" id="A0A0V1IQ10"/>